<gene>
    <name evidence="4" type="ORF">Sipo8835_05800</name>
</gene>
<feature type="transmembrane region" description="Helical" evidence="2">
    <location>
        <begin position="185"/>
        <end position="207"/>
    </location>
</feature>
<sequence length="814" mass="88671">MRTSPRNPLCSSGTMRCMRRGTSWFQRMLWGVGLVSAGSGLAGLWWTADEMGSPDKSTEVLGVGFGALGVLVGTAALAVSWIGYRADRREHADGLPIGGLADALAPAVRGQWEAEARLRRLNDPYPLPVSWRPADQDLVEPWPLLLRMANRHAPHDMWATRPEDLVGTDTEITDVFTRRAPGRRLLVLGEPGAGKTMLLVVLLLGLLDRRSPGDPVPVIFPLASWHPGQSLDTWMANRLTADYPALSRHPTEFGGRNTARALLDNRLILPILDGLDELAPSSRSTALAAINAALPPGRPVIVSSRSTEYRQALRPATGVPQRLNGAAGIVLEPLTLDTVATYLRRDAGGEGTPAADRWNPVLDRMSQQSPLTTVLGTPLALFLARTIYNPRPDEAGPRLPDPAELCDTDRFPTETALRAHLLNAFVPAAYRPHSLHPCRWTPARAEHVLRKVAHHLERKRHGTVDIAWWELRYALPAPVLTAVVGSAVSLLMLVLSAVGHACRLYAASYPFDGCGWLCQRLVDNWLLGMCTFAYFLANVLPSPPLYFELYSAEDLWLFLHWPTGTVSASIFITLGFVVDGVARLRSRFVPARRLRWSSNSRTVALSLLCSLTTGVLVGRIYGPLAGVSWATIAFSICIVITGLTALPADARTAASPTTTLREDQRSFAQFLLIPVLTGSLLLGPGIALGHTAADAVFSLQDHMMVFGSGFGFWAGCILGLALALNRTATGRFLLIRLYLLLRWRLPWNVMAFLDDAHRHRGVLRQVGSVYQFRHVDLQRHLATPDVTPPVSPAASAPPPSTDPPPSGHGRGTAL</sequence>
<feature type="region of interest" description="Disordered" evidence="1">
    <location>
        <begin position="783"/>
        <end position="814"/>
    </location>
</feature>
<feature type="transmembrane region" description="Helical" evidence="2">
    <location>
        <begin position="627"/>
        <end position="646"/>
    </location>
</feature>
<organism evidence="4 5">
    <name type="scientific">Streptomyces ipomoeae</name>
    <dbReference type="NCBI Taxonomy" id="103232"/>
    <lineage>
        <taxon>Bacteria</taxon>
        <taxon>Bacillati</taxon>
        <taxon>Actinomycetota</taxon>
        <taxon>Actinomycetes</taxon>
        <taxon>Kitasatosporales</taxon>
        <taxon>Streptomycetaceae</taxon>
        <taxon>Streptomyces</taxon>
    </lineage>
</organism>
<dbReference type="InterPro" id="IPR007111">
    <property type="entry name" value="NACHT_NTPase"/>
</dbReference>
<accession>A0AAE9B206</accession>
<dbReference type="Proteomes" id="UP000318720">
    <property type="component" value="Unassembled WGS sequence"/>
</dbReference>
<dbReference type="SUPFAM" id="SSF52540">
    <property type="entry name" value="P-loop containing nucleoside triphosphate hydrolases"/>
    <property type="match status" value="1"/>
</dbReference>
<feature type="transmembrane region" description="Helical" evidence="2">
    <location>
        <begin position="703"/>
        <end position="724"/>
    </location>
</feature>
<dbReference type="PROSITE" id="PS50837">
    <property type="entry name" value="NACHT"/>
    <property type="match status" value="1"/>
</dbReference>
<feature type="transmembrane region" description="Helical" evidence="2">
    <location>
        <begin position="603"/>
        <end position="621"/>
    </location>
</feature>
<dbReference type="EMBL" id="SPAZ01000048">
    <property type="protein sequence ID" value="TQE38220.1"/>
    <property type="molecule type" value="Genomic_DNA"/>
</dbReference>
<feature type="transmembrane region" description="Helical" evidence="2">
    <location>
        <begin position="521"/>
        <end position="540"/>
    </location>
</feature>
<evidence type="ECO:0000256" key="1">
    <source>
        <dbReference type="SAM" id="MobiDB-lite"/>
    </source>
</evidence>
<protein>
    <submittedName>
        <fullName evidence="4">NACHT domain-containing protein</fullName>
    </submittedName>
</protein>
<proteinExistence type="predicted"/>
<feature type="domain" description="NACHT" evidence="3">
    <location>
        <begin position="183"/>
        <end position="306"/>
    </location>
</feature>
<feature type="transmembrane region" description="Helical" evidence="2">
    <location>
        <begin position="28"/>
        <end position="48"/>
    </location>
</feature>
<keyword evidence="2" id="KW-1133">Transmembrane helix</keyword>
<evidence type="ECO:0000313" key="4">
    <source>
        <dbReference type="EMBL" id="TQE38220.1"/>
    </source>
</evidence>
<dbReference type="AlphaFoldDB" id="A0AAE9B206"/>
<feature type="transmembrane region" description="Helical" evidence="2">
    <location>
        <begin position="667"/>
        <end position="691"/>
    </location>
</feature>
<feature type="transmembrane region" description="Helical" evidence="2">
    <location>
        <begin position="60"/>
        <end position="84"/>
    </location>
</feature>
<dbReference type="Pfam" id="PF05729">
    <property type="entry name" value="NACHT"/>
    <property type="match status" value="1"/>
</dbReference>
<keyword evidence="2" id="KW-0812">Transmembrane</keyword>
<reference evidence="4 5" key="1">
    <citation type="submission" date="2019-03" db="EMBL/GenBank/DDBJ databases">
        <title>Comparative genomic analyses of the sweetpotato soil rot pathogen, Streptomyces ipomoeae.</title>
        <authorList>
            <person name="Ruschel Soares N."/>
            <person name="Badger J.H."/>
            <person name="Huguet-Tapia J.C."/>
            <person name="Clark C.A."/>
            <person name="Pettis G.S."/>
        </authorList>
    </citation>
    <scope>NUCLEOTIDE SEQUENCE [LARGE SCALE GENOMIC DNA]</scope>
    <source>
        <strain evidence="4 5">88-35</strain>
    </source>
</reference>
<comment type="caution">
    <text evidence="4">The sequence shown here is derived from an EMBL/GenBank/DDBJ whole genome shotgun (WGS) entry which is preliminary data.</text>
</comment>
<evidence type="ECO:0000313" key="5">
    <source>
        <dbReference type="Proteomes" id="UP000318720"/>
    </source>
</evidence>
<dbReference type="Gene3D" id="3.40.50.300">
    <property type="entry name" value="P-loop containing nucleotide triphosphate hydrolases"/>
    <property type="match status" value="1"/>
</dbReference>
<dbReference type="InterPro" id="IPR027417">
    <property type="entry name" value="P-loop_NTPase"/>
</dbReference>
<evidence type="ECO:0000259" key="3">
    <source>
        <dbReference type="PROSITE" id="PS50837"/>
    </source>
</evidence>
<feature type="compositionally biased region" description="Pro residues" evidence="1">
    <location>
        <begin position="786"/>
        <end position="806"/>
    </location>
</feature>
<feature type="transmembrane region" description="Helical" evidence="2">
    <location>
        <begin position="479"/>
        <end position="500"/>
    </location>
</feature>
<keyword evidence="2" id="KW-0472">Membrane</keyword>
<feature type="transmembrane region" description="Helical" evidence="2">
    <location>
        <begin position="560"/>
        <end position="582"/>
    </location>
</feature>
<name>A0AAE9B206_9ACTN</name>
<evidence type="ECO:0000256" key="2">
    <source>
        <dbReference type="SAM" id="Phobius"/>
    </source>
</evidence>